<dbReference type="PROSITE" id="PS00018">
    <property type="entry name" value="EF_HAND_1"/>
    <property type="match status" value="1"/>
</dbReference>
<dbReference type="InterPro" id="IPR018247">
    <property type="entry name" value="EF_Hand_1_Ca_BS"/>
</dbReference>
<feature type="signal peptide" evidence="1">
    <location>
        <begin position="1"/>
        <end position="23"/>
    </location>
</feature>
<gene>
    <name evidence="3" type="ORF">C9J47_15745</name>
</gene>
<dbReference type="InterPro" id="IPR011992">
    <property type="entry name" value="EF-hand-dom_pair"/>
</dbReference>
<comment type="caution">
    <text evidence="3">The sequence shown here is derived from an EMBL/GenBank/DDBJ whole genome shotgun (WGS) entry which is preliminary data.</text>
</comment>
<dbReference type="GO" id="GO:0005509">
    <property type="term" value="F:calcium ion binding"/>
    <property type="evidence" value="ECO:0007669"/>
    <property type="project" value="InterPro"/>
</dbReference>
<name>A0A2T3L7E9_9GAMM</name>
<accession>A0A2T3L7E9</accession>
<dbReference type="SUPFAM" id="SSF47473">
    <property type="entry name" value="EF-hand"/>
    <property type="match status" value="1"/>
</dbReference>
<evidence type="ECO:0000313" key="4">
    <source>
        <dbReference type="Proteomes" id="UP000241803"/>
    </source>
</evidence>
<dbReference type="EMBL" id="PYOC01000005">
    <property type="protein sequence ID" value="PSV46299.1"/>
    <property type="molecule type" value="Genomic_DNA"/>
</dbReference>
<evidence type="ECO:0000259" key="2">
    <source>
        <dbReference type="Pfam" id="PF13202"/>
    </source>
</evidence>
<keyword evidence="1" id="KW-0732">Signal</keyword>
<evidence type="ECO:0000313" key="3">
    <source>
        <dbReference type="EMBL" id="PSV46299.1"/>
    </source>
</evidence>
<keyword evidence="4" id="KW-1185">Reference proteome</keyword>
<evidence type="ECO:0000256" key="1">
    <source>
        <dbReference type="SAM" id="SignalP"/>
    </source>
</evidence>
<dbReference type="AlphaFoldDB" id="A0A2T3L7E9"/>
<feature type="domain" description="EF-hand" evidence="2">
    <location>
        <begin position="36"/>
        <end position="55"/>
    </location>
</feature>
<sequence>MMNTKLATVAVIGISLISGASMAGMNERMQWNMPEFNQIDLNNDETISPVEFEQFRQQRISERKAEGRQMKNMNQTNMFDVIDLNQDGLVDAEEFSQHQVNRRMTW</sequence>
<organism evidence="3 4">
    <name type="scientific">Photobacterium indicum</name>
    <dbReference type="NCBI Taxonomy" id="81447"/>
    <lineage>
        <taxon>Bacteria</taxon>
        <taxon>Pseudomonadati</taxon>
        <taxon>Pseudomonadota</taxon>
        <taxon>Gammaproteobacteria</taxon>
        <taxon>Vibrionales</taxon>
        <taxon>Vibrionaceae</taxon>
        <taxon>Photobacterium</taxon>
    </lineage>
</organism>
<feature type="chain" id="PRO_5015759865" description="EF-hand domain-containing protein" evidence="1">
    <location>
        <begin position="24"/>
        <end position="106"/>
    </location>
</feature>
<protein>
    <recommendedName>
        <fullName evidence="2">EF-hand domain-containing protein</fullName>
    </recommendedName>
</protein>
<dbReference type="Pfam" id="PF13202">
    <property type="entry name" value="EF-hand_5"/>
    <property type="match status" value="2"/>
</dbReference>
<dbReference type="Proteomes" id="UP000241803">
    <property type="component" value="Unassembled WGS sequence"/>
</dbReference>
<proteinExistence type="predicted"/>
<reference evidence="3 4" key="1">
    <citation type="submission" date="2018-03" db="EMBL/GenBank/DDBJ databases">
        <title>Whole genome sequencing of Histamine producing bacteria.</title>
        <authorList>
            <person name="Butler K."/>
        </authorList>
    </citation>
    <scope>NUCLEOTIDE SEQUENCE [LARGE SCALE GENOMIC DNA]</scope>
    <source>
        <strain evidence="3 4">ATCC 19614</strain>
    </source>
</reference>
<dbReference type="Gene3D" id="1.10.238.10">
    <property type="entry name" value="EF-hand"/>
    <property type="match status" value="1"/>
</dbReference>
<dbReference type="RefSeq" id="WP_107254360.1">
    <property type="nucleotide sequence ID" value="NZ_PYOC01000005.1"/>
</dbReference>
<dbReference type="InterPro" id="IPR002048">
    <property type="entry name" value="EF_hand_dom"/>
</dbReference>
<feature type="domain" description="EF-hand" evidence="2">
    <location>
        <begin position="78"/>
        <end position="96"/>
    </location>
</feature>